<evidence type="ECO:0000256" key="2">
    <source>
        <dbReference type="ARBA" id="ARBA00023002"/>
    </source>
</evidence>
<dbReference type="NCBIfam" id="NF005559">
    <property type="entry name" value="PRK07231.1"/>
    <property type="match status" value="1"/>
</dbReference>
<dbReference type="PRINTS" id="PR00081">
    <property type="entry name" value="GDHRDH"/>
</dbReference>
<dbReference type="InterPro" id="IPR057326">
    <property type="entry name" value="KR_dom"/>
</dbReference>
<dbReference type="InterPro" id="IPR020904">
    <property type="entry name" value="Sc_DH/Rdtase_CS"/>
</dbReference>
<dbReference type="InterPro" id="IPR002347">
    <property type="entry name" value="SDR_fam"/>
</dbReference>
<evidence type="ECO:0000313" key="4">
    <source>
        <dbReference type="EMBL" id="MEL1251104.1"/>
    </source>
</evidence>
<organism evidence="4 5">
    <name type="scientific">Aurantiacibacter gilvus</name>
    <dbReference type="NCBI Taxonomy" id="3139141"/>
    <lineage>
        <taxon>Bacteria</taxon>
        <taxon>Pseudomonadati</taxon>
        <taxon>Pseudomonadota</taxon>
        <taxon>Alphaproteobacteria</taxon>
        <taxon>Sphingomonadales</taxon>
        <taxon>Erythrobacteraceae</taxon>
        <taxon>Aurantiacibacter</taxon>
    </lineage>
</organism>
<dbReference type="SMART" id="SM00822">
    <property type="entry name" value="PKS_KR"/>
    <property type="match status" value="1"/>
</dbReference>
<protein>
    <submittedName>
        <fullName evidence="4">SDR family oxidoreductase</fullName>
    </submittedName>
</protein>
<dbReference type="EMBL" id="JBBYHV010000002">
    <property type="protein sequence ID" value="MEL1251104.1"/>
    <property type="molecule type" value="Genomic_DNA"/>
</dbReference>
<name>A0ABU9IFA7_9SPHN</name>
<dbReference type="Proteomes" id="UP001497045">
    <property type="component" value="Unassembled WGS sequence"/>
</dbReference>
<dbReference type="PRINTS" id="PR00080">
    <property type="entry name" value="SDRFAMILY"/>
</dbReference>
<proteinExistence type="inferred from homology"/>
<dbReference type="PANTHER" id="PTHR43639:SF1">
    <property type="entry name" value="SHORT-CHAIN DEHYDROGENASE_REDUCTASE FAMILY PROTEIN"/>
    <property type="match status" value="1"/>
</dbReference>
<comment type="caution">
    <text evidence="4">The sequence shown here is derived from an EMBL/GenBank/DDBJ whole genome shotgun (WGS) entry which is preliminary data.</text>
</comment>
<dbReference type="Gene3D" id="3.40.50.720">
    <property type="entry name" value="NAD(P)-binding Rossmann-like Domain"/>
    <property type="match status" value="1"/>
</dbReference>
<gene>
    <name evidence="4" type="ORF">AAEO60_10500</name>
</gene>
<evidence type="ECO:0000313" key="5">
    <source>
        <dbReference type="Proteomes" id="UP001497045"/>
    </source>
</evidence>
<dbReference type="NCBIfam" id="NF009468">
    <property type="entry name" value="PRK12826.1-4"/>
    <property type="match status" value="1"/>
</dbReference>
<evidence type="ECO:0000259" key="3">
    <source>
        <dbReference type="SMART" id="SM00822"/>
    </source>
</evidence>
<reference evidence="4 5" key="1">
    <citation type="submission" date="2024-04" db="EMBL/GenBank/DDBJ databases">
        <title>Aurantiacibacter sp. DGU6 16S ribosomal RNA gene Genome sequencing and assembly.</title>
        <authorList>
            <person name="Park S."/>
        </authorList>
    </citation>
    <scope>NUCLEOTIDE SEQUENCE [LARGE SCALE GENOMIC DNA]</scope>
    <source>
        <strain evidence="4 5">DGU6</strain>
    </source>
</reference>
<dbReference type="Pfam" id="PF13561">
    <property type="entry name" value="adh_short_C2"/>
    <property type="match status" value="1"/>
</dbReference>
<accession>A0ABU9IFA7</accession>
<dbReference type="PANTHER" id="PTHR43639">
    <property type="entry name" value="OXIDOREDUCTASE, SHORT-CHAIN DEHYDROGENASE/REDUCTASE FAMILY (AFU_ORTHOLOGUE AFUA_5G02870)"/>
    <property type="match status" value="1"/>
</dbReference>
<keyword evidence="5" id="KW-1185">Reference proteome</keyword>
<dbReference type="SUPFAM" id="SSF51735">
    <property type="entry name" value="NAD(P)-binding Rossmann-fold domains"/>
    <property type="match status" value="1"/>
</dbReference>
<comment type="similarity">
    <text evidence="1">Belongs to the short-chain dehydrogenases/reductases (SDR) family.</text>
</comment>
<dbReference type="RefSeq" id="WP_341673668.1">
    <property type="nucleotide sequence ID" value="NZ_JBBYHV010000002.1"/>
</dbReference>
<dbReference type="CDD" id="cd05233">
    <property type="entry name" value="SDR_c"/>
    <property type="match status" value="1"/>
</dbReference>
<keyword evidence="2" id="KW-0560">Oxidoreductase</keyword>
<feature type="domain" description="Ketoreductase" evidence="3">
    <location>
        <begin position="15"/>
        <end position="195"/>
    </location>
</feature>
<dbReference type="InterPro" id="IPR036291">
    <property type="entry name" value="NAD(P)-bd_dom_sf"/>
</dbReference>
<dbReference type="PROSITE" id="PS00061">
    <property type="entry name" value="ADH_SHORT"/>
    <property type="match status" value="1"/>
</dbReference>
<sequence length="265" mass="27928">MDSKEGNRPFVLQDRVAVITGAGRGIGRAIATIFADAGAHVVIVTRGEEAGSKTKRIITSRGGCASLIRADIGNQTECAAAVARAADEQGGVDILIHNAGIFPQIEIETISEQQLQEVMSVNLLSAFWLTQAALPHLRRATSPRLLFTSSVTGPRVALPRLAHYAASKSGLNGFIRAAAMELAKDAITVNGVEPGLIATEAMDELGDEEQAREMARAIPLKRLGTPEDIAYAMLYLASDQAAFVTGQTIVVDGGALIPENSALMP</sequence>
<evidence type="ECO:0000256" key="1">
    <source>
        <dbReference type="ARBA" id="ARBA00006484"/>
    </source>
</evidence>